<keyword evidence="1" id="KW-1133">Transmembrane helix</keyword>
<feature type="transmembrane region" description="Helical" evidence="1">
    <location>
        <begin position="20"/>
        <end position="39"/>
    </location>
</feature>
<gene>
    <name evidence="2" type="ORF">AD951_04770</name>
</gene>
<proteinExistence type="predicted"/>
<reference evidence="2 3" key="1">
    <citation type="submission" date="2015-06" db="EMBL/GenBank/DDBJ databases">
        <title>Improved classification and identification of acetic acid bacteria using matrix-assisted laser desorption/ionization time-of-flight mass spectrometry; Gluconobacter nephelii and Gluconobacter uchimurae are later heterotypic synonyms of Gluconobacter japonicus and Gluconobacter oxydans, respectively.</title>
        <authorList>
            <person name="Li L."/>
            <person name="Cleenwerck I."/>
            <person name="De Vuyst L."/>
            <person name="Vandamme P."/>
        </authorList>
    </citation>
    <scope>NUCLEOTIDE SEQUENCE [LARGE SCALE GENOMIC DNA]</scope>
    <source>
        <strain evidence="2 3">LMG 1699</strain>
    </source>
</reference>
<organism evidence="2 3">
    <name type="scientific">Acetobacter malorum</name>
    <dbReference type="NCBI Taxonomy" id="178901"/>
    <lineage>
        <taxon>Bacteria</taxon>
        <taxon>Pseudomonadati</taxon>
        <taxon>Pseudomonadota</taxon>
        <taxon>Alphaproteobacteria</taxon>
        <taxon>Acetobacterales</taxon>
        <taxon>Acetobacteraceae</taxon>
        <taxon>Acetobacter</taxon>
    </lineage>
</organism>
<keyword evidence="1" id="KW-0812">Transmembrane</keyword>
<dbReference type="EMBL" id="LHZX01000261">
    <property type="protein sequence ID" value="KXV69857.1"/>
    <property type="molecule type" value="Genomic_DNA"/>
</dbReference>
<feature type="transmembrane region" description="Helical" evidence="1">
    <location>
        <begin position="146"/>
        <end position="169"/>
    </location>
</feature>
<comment type="caution">
    <text evidence="2">The sequence shown here is derived from an EMBL/GenBank/DDBJ whole genome shotgun (WGS) entry which is preliminary data.</text>
</comment>
<sequence>MDMNPIDVFVNVARLFLPGVNLVFAIIGLFGLYAGYKALYDAYRTVRGDQAPGIMPKEAILPVLFLAGGAIVVPVVLWQGANTFVLGGTQTYNMFSYLQQTDTDSTCTNLSRALTQLCMFMGSLSVLRAAVLIYGRQTEPGRGLSYTAPLNYFVGGIFLFFINDLTWLISNTAGISLGMDSICTALSVSSG</sequence>
<accession>A0A149UPI6</accession>
<evidence type="ECO:0000313" key="3">
    <source>
        <dbReference type="Proteomes" id="UP000075377"/>
    </source>
</evidence>
<protein>
    <submittedName>
        <fullName evidence="2">Uncharacterized protein</fullName>
    </submittedName>
</protein>
<feature type="transmembrane region" description="Helical" evidence="1">
    <location>
        <begin position="113"/>
        <end position="134"/>
    </location>
</feature>
<dbReference type="RefSeq" id="WP_061499841.1">
    <property type="nucleotide sequence ID" value="NZ_LHZX01000261.1"/>
</dbReference>
<name>A0A149UPI6_9PROT</name>
<feature type="transmembrane region" description="Helical" evidence="1">
    <location>
        <begin position="59"/>
        <end position="78"/>
    </location>
</feature>
<dbReference type="AlphaFoldDB" id="A0A149UPI6"/>
<evidence type="ECO:0000256" key="1">
    <source>
        <dbReference type="SAM" id="Phobius"/>
    </source>
</evidence>
<keyword evidence="1" id="KW-0472">Membrane</keyword>
<evidence type="ECO:0000313" key="2">
    <source>
        <dbReference type="EMBL" id="KXV69857.1"/>
    </source>
</evidence>
<dbReference type="Proteomes" id="UP000075377">
    <property type="component" value="Unassembled WGS sequence"/>
</dbReference>
<dbReference type="PATRIC" id="fig|178901.14.peg.956"/>